<accession>D7CPY5</accession>
<feature type="transmembrane region" description="Helical" evidence="1">
    <location>
        <begin position="50"/>
        <end position="81"/>
    </location>
</feature>
<proteinExistence type="predicted"/>
<keyword evidence="3" id="KW-1185">Reference proteome</keyword>
<evidence type="ECO:0000313" key="3">
    <source>
        <dbReference type="Proteomes" id="UP000000378"/>
    </source>
</evidence>
<name>D7CPY5_SYNLT</name>
<gene>
    <name evidence="2" type="ordered locus">Slip_2016</name>
</gene>
<feature type="transmembrane region" description="Helical" evidence="1">
    <location>
        <begin position="12"/>
        <end position="30"/>
    </location>
</feature>
<reference evidence="3" key="1">
    <citation type="journal article" date="2010" name="Stand. Genomic Sci.">
        <title>Complete genome sequence of Syntrophothermus lipocalidus type strain (TGB-C1T).</title>
        <authorList>
            <consortium name="US DOE Joint Genome Institute (JGI-PGF)"/>
            <person name="Djao O."/>
            <person name="Zhang X."/>
            <person name="Lucas S."/>
            <person name="Lapidus A."/>
            <person name="Glavina Del Rio T."/>
            <person name="Nolan M."/>
            <person name="Tice H."/>
            <person name="Cheng J."/>
            <person name="Han C."/>
            <person name="Tapia R."/>
            <person name="Goodwin L."/>
            <person name="Pitluck S."/>
            <person name="Liolios K."/>
            <person name="Ivanova N."/>
            <person name="Mavromatis K."/>
            <person name="Mikhailova N."/>
            <person name="Ovchinnikova G."/>
            <person name="Pati A."/>
            <person name="Brambilla E."/>
            <person name="Chen A."/>
            <person name="Palaniappan K."/>
            <person name="Land M."/>
            <person name="Hauser L."/>
            <person name="Chang Y."/>
            <person name="Jeffries C."/>
            <person name="Rohde M."/>
            <person name="Sikorski J."/>
            <person name="Spring S."/>
            <person name="Goker M."/>
            <person name="Detter J."/>
            <person name="Woyke T."/>
            <person name="Bristow J."/>
            <person name="Eisen J."/>
            <person name="Markowitz V."/>
            <person name="Hugenholtz P."/>
            <person name="Kyrpides N."/>
            <person name="Klenk H."/>
        </authorList>
    </citation>
    <scope>NUCLEOTIDE SEQUENCE [LARGE SCALE GENOMIC DNA]</scope>
    <source>
        <strain evidence="3">DSM 12680 / TGB-C1</strain>
    </source>
</reference>
<dbReference type="KEGG" id="slp:Slip_2016"/>
<keyword evidence="1" id="KW-1133">Transmembrane helix</keyword>
<protein>
    <submittedName>
        <fullName evidence="2">Uncharacterized protein</fullName>
    </submittedName>
</protein>
<evidence type="ECO:0000313" key="2">
    <source>
        <dbReference type="EMBL" id="ADI02763.1"/>
    </source>
</evidence>
<dbReference type="STRING" id="643648.Slip_2016"/>
<dbReference type="HOGENOM" id="CLU_2304652_0_0_9"/>
<reference evidence="2 3" key="2">
    <citation type="journal article" date="2010" name="Stand. Genomic Sci.">
        <title>Complete genome sequence of Syntrophothermus lipocalidus type strain (TGB-C1).</title>
        <authorList>
            <person name="Djao O.D."/>
            <person name="Zhang X."/>
            <person name="Lucas S."/>
            <person name="Lapidus A."/>
            <person name="Del Rio T.G."/>
            <person name="Nolan M."/>
            <person name="Tice H."/>
            <person name="Cheng J.F."/>
            <person name="Han C."/>
            <person name="Tapia R."/>
            <person name="Goodwin L."/>
            <person name="Pitluck S."/>
            <person name="Liolios K."/>
            <person name="Ivanova N."/>
            <person name="Mavromatis K."/>
            <person name="Mikhailova N."/>
            <person name="Ovchinnikova G."/>
            <person name="Pati A."/>
            <person name="Brambilla E."/>
            <person name="Chen A."/>
            <person name="Palaniappan K."/>
            <person name="Land M."/>
            <person name="Hauser L."/>
            <person name="Chang Y.J."/>
            <person name="Jeffries C.D."/>
            <person name="Rohde M."/>
            <person name="Sikorski J."/>
            <person name="Spring S."/>
            <person name="Goker M."/>
            <person name="Detter J.C."/>
            <person name="Woyke T."/>
            <person name="Bristow J."/>
            <person name="Eisen J.A."/>
            <person name="Markowitz V."/>
            <person name="Hugenholtz P."/>
            <person name="Kyrpides N.C."/>
            <person name="Klenk H.P."/>
        </authorList>
    </citation>
    <scope>NUCLEOTIDE SEQUENCE [LARGE SCALE GENOMIC DNA]</scope>
    <source>
        <strain evidence="3">DSM 12680 / TGB-C1</strain>
    </source>
</reference>
<keyword evidence="1" id="KW-0472">Membrane</keyword>
<dbReference type="AlphaFoldDB" id="D7CPY5"/>
<dbReference type="EMBL" id="CP002048">
    <property type="protein sequence ID" value="ADI02763.1"/>
    <property type="molecule type" value="Genomic_DNA"/>
</dbReference>
<organism evidence="2 3">
    <name type="scientific">Syntrophothermus lipocalidus (strain DSM 12680 / TGB-C1)</name>
    <dbReference type="NCBI Taxonomy" id="643648"/>
    <lineage>
        <taxon>Bacteria</taxon>
        <taxon>Bacillati</taxon>
        <taxon>Bacillota</taxon>
        <taxon>Clostridia</taxon>
        <taxon>Eubacteriales</taxon>
        <taxon>Syntrophomonadaceae</taxon>
        <taxon>Syntrophothermus</taxon>
    </lineage>
</organism>
<sequence length="100" mass="10721">MAILGTARRTAYYMLAGIALLCISVGKGLIKASPSVFEDFLRALPRSRSLFEAVLFGLGGIVLGFLLTAAVIFLGTVLYGAGRATEWGSRRVLPELRETT</sequence>
<keyword evidence="1" id="KW-0812">Transmembrane</keyword>
<evidence type="ECO:0000256" key="1">
    <source>
        <dbReference type="SAM" id="Phobius"/>
    </source>
</evidence>
<dbReference type="Proteomes" id="UP000000378">
    <property type="component" value="Chromosome"/>
</dbReference>